<dbReference type="AlphaFoldDB" id="A0A871BB49"/>
<dbReference type="GeneID" id="59457811"/>
<dbReference type="Proteomes" id="UP000663064">
    <property type="component" value="Chromosome"/>
</dbReference>
<dbReference type="EMBL" id="CP063205">
    <property type="protein sequence ID" value="QOS10298.1"/>
    <property type="molecule type" value="Genomic_DNA"/>
</dbReference>
<evidence type="ECO:0000256" key="1">
    <source>
        <dbReference type="SAM" id="Phobius"/>
    </source>
</evidence>
<protein>
    <submittedName>
        <fullName evidence="2">Uncharacterized protein</fullName>
    </submittedName>
</protein>
<name>A0A871BB49_HALGI</name>
<evidence type="ECO:0000313" key="3">
    <source>
        <dbReference type="Proteomes" id="UP000663064"/>
    </source>
</evidence>
<organism evidence="2 3">
    <name type="scientific">Haloferax gibbonsii</name>
    <dbReference type="NCBI Taxonomy" id="35746"/>
    <lineage>
        <taxon>Archaea</taxon>
        <taxon>Methanobacteriati</taxon>
        <taxon>Methanobacteriota</taxon>
        <taxon>Stenosarchaea group</taxon>
        <taxon>Halobacteria</taxon>
        <taxon>Halobacteriales</taxon>
        <taxon>Haloferacaceae</taxon>
        <taxon>Haloferax</taxon>
    </lineage>
</organism>
<dbReference type="RefSeq" id="WP_193492826.1">
    <property type="nucleotide sequence ID" value="NZ_CP063205.1"/>
</dbReference>
<keyword evidence="1" id="KW-1133">Transmembrane helix</keyword>
<sequence>MPSADTTPLRRWLMVVSLFLALLTYLVSSSVSGVYLDNVIHLVSGGAALAIGLLLAASVVRT</sequence>
<accession>A0A871BB49</accession>
<gene>
    <name evidence="2" type="ORF">HfgLR_00720</name>
</gene>
<evidence type="ECO:0000313" key="2">
    <source>
        <dbReference type="EMBL" id="QOS10298.1"/>
    </source>
</evidence>
<reference evidence="2" key="1">
    <citation type="journal article" date="2021" name="Front. Microbiol.">
        <title>Cellular and Genomic Properties of Haloferax gibbonsii LR2-5, the Host of Euryarchaeal Virus HFTV1.</title>
        <authorList>
            <person name="Tittes C."/>
            <person name="Schwarzer S."/>
            <person name="Pfeiffer F."/>
            <person name="Dyall-Smith M."/>
            <person name="Rodriguez-Franco M."/>
            <person name="Oksanen H.M."/>
            <person name="Quax T.E.F."/>
        </authorList>
    </citation>
    <scope>NUCLEOTIDE SEQUENCE</scope>
    <source>
        <strain evidence="2">LR2-5</strain>
    </source>
</reference>
<feature type="transmembrane region" description="Helical" evidence="1">
    <location>
        <begin position="39"/>
        <end position="60"/>
    </location>
</feature>
<proteinExistence type="predicted"/>
<keyword evidence="1" id="KW-0812">Transmembrane</keyword>
<keyword evidence="1" id="KW-0472">Membrane</keyword>